<reference evidence="2 3" key="1">
    <citation type="submission" date="2018-07" db="EMBL/GenBank/DDBJ databases">
        <title>Anaerosacharophilus polymeroproducens gen. nov. sp. nov., an anaerobic bacterium isolated from salt field.</title>
        <authorList>
            <person name="Kim W."/>
            <person name="Yang S.-H."/>
            <person name="Oh J."/>
            <person name="Lee J.-H."/>
            <person name="Kwon K.K."/>
        </authorList>
    </citation>
    <scope>NUCLEOTIDE SEQUENCE [LARGE SCALE GENOMIC DNA]</scope>
    <source>
        <strain evidence="2 3">MCWD5</strain>
    </source>
</reference>
<proteinExistence type="predicted"/>
<feature type="transmembrane region" description="Helical" evidence="1">
    <location>
        <begin position="6"/>
        <end position="26"/>
    </location>
</feature>
<name>A0A371AUX4_9FIRM</name>
<evidence type="ECO:0000313" key="2">
    <source>
        <dbReference type="EMBL" id="RDU23376.1"/>
    </source>
</evidence>
<keyword evidence="1" id="KW-0812">Transmembrane</keyword>
<comment type="caution">
    <text evidence="2">The sequence shown here is derived from an EMBL/GenBank/DDBJ whole genome shotgun (WGS) entry which is preliminary data.</text>
</comment>
<evidence type="ECO:0000256" key="1">
    <source>
        <dbReference type="SAM" id="Phobius"/>
    </source>
</evidence>
<dbReference type="Proteomes" id="UP000255036">
    <property type="component" value="Unassembled WGS sequence"/>
</dbReference>
<dbReference type="AlphaFoldDB" id="A0A371AUX4"/>
<organism evidence="2 3">
    <name type="scientific">Anaerosacchariphilus polymeriproducens</name>
    <dbReference type="NCBI Taxonomy" id="1812858"/>
    <lineage>
        <taxon>Bacteria</taxon>
        <taxon>Bacillati</taxon>
        <taxon>Bacillota</taxon>
        <taxon>Clostridia</taxon>
        <taxon>Lachnospirales</taxon>
        <taxon>Lachnospiraceae</taxon>
        <taxon>Anaerosacchariphilus</taxon>
    </lineage>
</organism>
<keyword evidence="3" id="KW-1185">Reference proteome</keyword>
<keyword evidence="1" id="KW-0472">Membrane</keyword>
<dbReference type="EMBL" id="QRCT01000028">
    <property type="protein sequence ID" value="RDU23376.1"/>
    <property type="molecule type" value="Genomic_DNA"/>
</dbReference>
<protein>
    <submittedName>
        <fullName evidence="2">Uncharacterized protein</fullName>
    </submittedName>
</protein>
<dbReference type="RefSeq" id="WP_115482045.1">
    <property type="nucleotide sequence ID" value="NZ_QRCT01000028.1"/>
</dbReference>
<gene>
    <name evidence="2" type="ORF">DWV06_09990</name>
</gene>
<evidence type="ECO:0000313" key="3">
    <source>
        <dbReference type="Proteomes" id="UP000255036"/>
    </source>
</evidence>
<sequence length="60" mass="7069">MSKTKIRLYLFTLVIAAVMIGAVYYMNYLNKDKKITEGTLVENCMEEKSGWRNIIYQDRT</sequence>
<keyword evidence="1" id="KW-1133">Transmembrane helix</keyword>
<accession>A0A371AUX4</accession>